<dbReference type="Proteomes" id="UP000000379">
    <property type="component" value="Chromosome"/>
</dbReference>
<reference evidence="2 3" key="2">
    <citation type="journal article" date="2011" name="Stand. Genomic Sci.">
        <title>Complete genome sequence of Truepera radiovictrix type strain (RQ-24).</title>
        <authorList>
            <person name="Ivanova N."/>
            <person name="Rohde C."/>
            <person name="Munk C."/>
            <person name="Nolan M."/>
            <person name="Lucas S."/>
            <person name="Del Rio T.G."/>
            <person name="Tice H."/>
            <person name="Deshpande S."/>
            <person name="Cheng J.F."/>
            <person name="Tapia R."/>
            <person name="Han C."/>
            <person name="Goodwin L."/>
            <person name="Pitluck S."/>
            <person name="Liolios K."/>
            <person name="Mavromatis K."/>
            <person name="Mikhailova N."/>
            <person name="Pati A."/>
            <person name="Chen A."/>
            <person name="Palaniappan K."/>
            <person name="Land M."/>
            <person name="Hauser L."/>
            <person name="Chang Y.J."/>
            <person name="Jeffries C.D."/>
            <person name="Brambilla E."/>
            <person name="Rohde M."/>
            <person name="Goker M."/>
            <person name="Tindall B.J."/>
            <person name="Woyke T."/>
            <person name="Bristow J."/>
            <person name="Eisen J.A."/>
            <person name="Markowitz V."/>
            <person name="Hugenholtz P."/>
            <person name="Kyrpides N.C."/>
            <person name="Klenk H.P."/>
            <person name="Lapidus A."/>
        </authorList>
    </citation>
    <scope>NUCLEOTIDE SEQUENCE [LARGE SCALE GENOMIC DNA]</scope>
    <source>
        <strain evidence="3">DSM 17093 / CIP 108686 / LMG 22925 / RQ-24</strain>
    </source>
</reference>
<name>D7CTU2_TRURR</name>
<dbReference type="EMBL" id="CP002049">
    <property type="protein sequence ID" value="ADI15639.1"/>
    <property type="molecule type" value="Genomic_DNA"/>
</dbReference>
<proteinExistence type="predicted"/>
<dbReference type="RefSeq" id="WP_013179000.1">
    <property type="nucleotide sequence ID" value="NC_014221.1"/>
</dbReference>
<evidence type="ECO:0000313" key="2">
    <source>
        <dbReference type="EMBL" id="ADI15639.1"/>
    </source>
</evidence>
<protein>
    <submittedName>
        <fullName evidence="2">Uncharacterized protein</fullName>
    </submittedName>
</protein>
<feature type="transmembrane region" description="Helical" evidence="1">
    <location>
        <begin position="79"/>
        <end position="100"/>
    </location>
</feature>
<gene>
    <name evidence="2" type="ordered locus">Trad_2533</name>
</gene>
<feature type="transmembrane region" description="Helical" evidence="1">
    <location>
        <begin position="37"/>
        <end position="59"/>
    </location>
</feature>
<keyword evidence="1" id="KW-0472">Membrane</keyword>
<evidence type="ECO:0000313" key="3">
    <source>
        <dbReference type="Proteomes" id="UP000000379"/>
    </source>
</evidence>
<sequence length="121" mass="13978">MGIILATLLFLFLCFIGFLLVERFVKPWVPTRVLASYWSVRTISFLFILLGAYFIMAWGYNPTVITLGMNQLILNPLRWVSWTVSALFLGASQAFLVEILREVRPRRQHQLQDVRQPPPAP</sequence>
<dbReference type="STRING" id="649638.Trad_2533"/>
<dbReference type="AlphaFoldDB" id="D7CTU2"/>
<dbReference type="KEGG" id="tra:Trad_2533"/>
<accession>D7CTU2</accession>
<keyword evidence="3" id="KW-1185">Reference proteome</keyword>
<keyword evidence="1" id="KW-0812">Transmembrane</keyword>
<keyword evidence="1" id="KW-1133">Transmembrane helix</keyword>
<evidence type="ECO:0000256" key="1">
    <source>
        <dbReference type="SAM" id="Phobius"/>
    </source>
</evidence>
<organism evidence="2 3">
    <name type="scientific">Truepera radiovictrix (strain DSM 17093 / CIP 108686 / LMG 22925 / RQ-24)</name>
    <dbReference type="NCBI Taxonomy" id="649638"/>
    <lineage>
        <taxon>Bacteria</taxon>
        <taxon>Thermotogati</taxon>
        <taxon>Deinococcota</taxon>
        <taxon>Deinococci</taxon>
        <taxon>Trueperales</taxon>
        <taxon>Trueperaceae</taxon>
        <taxon>Truepera</taxon>
    </lineage>
</organism>
<feature type="transmembrane region" description="Helical" evidence="1">
    <location>
        <begin position="6"/>
        <end position="25"/>
    </location>
</feature>
<dbReference type="HOGENOM" id="CLU_2037057_0_0_0"/>
<reference evidence="3" key="1">
    <citation type="submission" date="2010-05" db="EMBL/GenBank/DDBJ databases">
        <title>The complete genome of Truepera radiovictris DSM 17093.</title>
        <authorList>
            <consortium name="US DOE Joint Genome Institute (JGI-PGF)"/>
            <person name="Lucas S."/>
            <person name="Copeland A."/>
            <person name="Lapidus A."/>
            <person name="Glavina del Rio T."/>
            <person name="Dalin E."/>
            <person name="Tice H."/>
            <person name="Bruce D."/>
            <person name="Goodwin L."/>
            <person name="Pitluck S."/>
            <person name="Kyrpides N."/>
            <person name="Mavromatis K."/>
            <person name="Ovchinnikova G."/>
            <person name="Munk A.C."/>
            <person name="Detter J.C."/>
            <person name="Han C."/>
            <person name="Tapia R."/>
            <person name="Land M."/>
            <person name="Hauser L."/>
            <person name="Markowitz V."/>
            <person name="Cheng J.-F."/>
            <person name="Hugenholtz P."/>
            <person name="Woyke T."/>
            <person name="Wu D."/>
            <person name="Tindall B."/>
            <person name="Pomrenke H.G."/>
            <person name="Brambilla E."/>
            <person name="Klenk H.-P."/>
            <person name="Eisen J.A."/>
        </authorList>
    </citation>
    <scope>NUCLEOTIDE SEQUENCE [LARGE SCALE GENOMIC DNA]</scope>
    <source>
        <strain evidence="3">DSM 17093 / CIP 108686 / LMG 22925 / RQ-24</strain>
    </source>
</reference>